<dbReference type="GO" id="GO:0003886">
    <property type="term" value="F:DNA (cytosine-5-)-methyltransferase activity"/>
    <property type="evidence" value="ECO:0007669"/>
    <property type="project" value="UniProtKB-EC"/>
</dbReference>
<dbReference type="PANTHER" id="PTHR10629:SF52">
    <property type="entry name" value="DNA (CYTOSINE-5)-METHYLTRANSFERASE 1"/>
    <property type="match status" value="1"/>
</dbReference>
<evidence type="ECO:0000256" key="1">
    <source>
        <dbReference type="ARBA" id="ARBA00011975"/>
    </source>
</evidence>
<organism evidence="8">
    <name type="scientific">Roseburia intestinalis</name>
    <dbReference type="NCBI Taxonomy" id="166486"/>
    <lineage>
        <taxon>Bacteria</taxon>
        <taxon>Bacillati</taxon>
        <taxon>Bacillota</taxon>
        <taxon>Clostridia</taxon>
        <taxon>Lachnospirales</taxon>
        <taxon>Lachnospiraceae</taxon>
        <taxon>Roseburia</taxon>
    </lineage>
</organism>
<dbReference type="PROSITE" id="PS51679">
    <property type="entry name" value="SAM_MT_C5"/>
    <property type="match status" value="1"/>
</dbReference>
<dbReference type="GO" id="GO:0009307">
    <property type="term" value="P:DNA restriction-modification system"/>
    <property type="evidence" value="ECO:0007669"/>
    <property type="project" value="UniProtKB-KW"/>
</dbReference>
<dbReference type="Gene3D" id="3.40.50.150">
    <property type="entry name" value="Vaccinia Virus protein VP39"/>
    <property type="match status" value="1"/>
</dbReference>
<evidence type="ECO:0000313" key="8">
    <source>
        <dbReference type="EMBL" id="VYU63691.1"/>
    </source>
</evidence>
<evidence type="ECO:0000256" key="5">
    <source>
        <dbReference type="ARBA" id="ARBA00022747"/>
    </source>
</evidence>
<dbReference type="InterPro" id="IPR029063">
    <property type="entry name" value="SAM-dependent_MTases_sf"/>
</dbReference>
<keyword evidence="2 6" id="KW-0489">Methyltransferase</keyword>
<dbReference type="Pfam" id="PF00145">
    <property type="entry name" value="DNA_methylase"/>
    <property type="match status" value="1"/>
</dbReference>
<dbReference type="PRINTS" id="PR00105">
    <property type="entry name" value="C5METTRFRASE"/>
</dbReference>
<feature type="active site" evidence="6">
    <location>
        <position position="86"/>
    </location>
</feature>
<name>A0A6N3GIE9_9FIRM</name>
<proteinExistence type="inferred from homology"/>
<gene>
    <name evidence="8" type="primary">haeIIIM_1</name>
    <name evidence="8" type="ORF">RILFYP67_02707</name>
</gene>
<dbReference type="InterPro" id="IPR050390">
    <property type="entry name" value="C5-Methyltransferase"/>
</dbReference>
<keyword evidence="3 6" id="KW-0808">Transferase</keyword>
<dbReference type="AlphaFoldDB" id="A0A6N3GIE9"/>
<dbReference type="PANTHER" id="PTHR10629">
    <property type="entry name" value="CYTOSINE-SPECIFIC METHYLTRANSFERASE"/>
    <property type="match status" value="1"/>
</dbReference>
<keyword evidence="4 6" id="KW-0949">S-adenosyl-L-methionine</keyword>
<evidence type="ECO:0000256" key="4">
    <source>
        <dbReference type="ARBA" id="ARBA00022691"/>
    </source>
</evidence>
<dbReference type="EC" id="2.1.1.37" evidence="1"/>
<dbReference type="InterPro" id="IPR001525">
    <property type="entry name" value="C5_MeTfrase"/>
</dbReference>
<evidence type="ECO:0000256" key="2">
    <source>
        <dbReference type="ARBA" id="ARBA00022603"/>
    </source>
</evidence>
<dbReference type="GO" id="GO:0044027">
    <property type="term" value="P:negative regulation of gene expression via chromosomal CpG island methylation"/>
    <property type="evidence" value="ECO:0007669"/>
    <property type="project" value="TreeGrafter"/>
</dbReference>
<dbReference type="Gene3D" id="3.90.120.10">
    <property type="entry name" value="DNA Methylase, subunit A, domain 2"/>
    <property type="match status" value="1"/>
</dbReference>
<evidence type="ECO:0000256" key="7">
    <source>
        <dbReference type="RuleBase" id="RU000416"/>
    </source>
</evidence>
<keyword evidence="5" id="KW-0680">Restriction system</keyword>
<protein>
    <recommendedName>
        <fullName evidence="1">DNA (cytosine-5-)-methyltransferase</fullName>
        <ecNumber evidence="1">2.1.1.37</ecNumber>
    </recommendedName>
</protein>
<evidence type="ECO:0000256" key="3">
    <source>
        <dbReference type="ARBA" id="ARBA00022679"/>
    </source>
</evidence>
<comment type="similarity">
    <text evidence="6 7">Belongs to the class I-like SAM-binding methyltransferase superfamily. C5-methyltransferase family.</text>
</comment>
<dbReference type="RefSeq" id="WP_176930722.1">
    <property type="nucleotide sequence ID" value="NZ_CACRUM010000083.1"/>
</dbReference>
<dbReference type="GO" id="GO:0003677">
    <property type="term" value="F:DNA binding"/>
    <property type="evidence" value="ECO:0007669"/>
    <property type="project" value="TreeGrafter"/>
</dbReference>
<reference evidence="8" key="1">
    <citation type="submission" date="2019-11" db="EMBL/GenBank/DDBJ databases">
        <authorList>
            <person name="Feng L."/>
        </authorList>
    </citation>
    <scope>NUCLEOTIDE SEQUENCE</scope>
    <source>
        <strain evidence="8">RintestinalisLFYP67</strain>
    </source>
</reference>
<dbReference type="EMBL" id="CACRUM010000083">
    <property type="protein sequence ID" value="VYU63691.1"/>
    <property type="molecule type" value="Genomic_DNA"/>
</dbReference>
<accession>A0A6N3GIE9</accession>
<dbReference type="NCBIfam" id="TIGR00675">
    <property type="entry name" value="dcm"/>
    <property type="match status" value="1"/>
</dbReference>
<dbReference type="SUPFAM" id="SSF53335">
    <property type="entry name" value="S-adenosyl-L-methionine-dependent methyltransferases"/>
    <property type="match status" value="1"/>
</dbReference>
<dbReference type="GO" id="GO:0032259">
    <property type="term" value="P:methylation"/>
    <property type="evidence" value="ECO:0007669"/>
    <property type="project" value="UniProtKB-KW"/>
</dbReference>
<evidence type="ECO:0000256" key="6">
    <source>
        <dbReference type="PROSITE-ProRule" id="PRU01016"/>
    </source>
</evidence>
<sequence length="373" mass="41052">MAFNNINPIAIDLFCGAGGLSLGLEQSNITVPLGVEINAIAAQTYTNNLNGNVLQDDIRNITGHEILEQLNLQVGELFLLAGCPPCQTFSSLQKDDVTNDARNNLIFEYTRLIRETRPLFILMENVPGLANGRGKQIFAQALAELEPSYHVLYDVLNCADYGVPQTRKRLVLHGIRNDVYQLLIQNQPNFKISLPSKTHTNDPQQNPNLLPWVTAGQALQNNALPAINAGQPAPVGYPNHETNGLAEINIQRIQYIRTHGGSRNCLPPHLQLPCHQRNNVGYSGVYGIIDVTKPAPTMTGGCICYSKGRYGHPTEDRAISVREAARFQSFPDTFVFHGNKGQTALQVGNAVPPRLANASGNYFINLLNYLYTL</sequence>